<evidence type="ECO:0000259" key="8">
    <source>
        <dbReference type="PROSITE" id="PS50850"/>
    </source>
</evidence>
<dbReference type="PANTHER" id="PTHR42718">
    <property type="entry name" value="MAJOR FACILITATOR SUPERFAMILY MULTIDRUG TRANSPORTER MFSC"/>
    <property type="match status" value="1"/>
</dbReference>
<dbReference type="GO" id="GO:0022857">
    <property type="term" value="F:transmembrane transporter activity"/>
    <property type="evidence" value="ECO:0007669"/>
    <property type="project" value="InterPro"/>
</dbReference>
<dbReference type="InterPro" id="IPR011701">
    <property type="entry name" value="MFS"/>
</dbReference>
<evidence type="ECO:0000256" key="4">
    <source>
        <dbReference type="ARBA" id="ARBA00022692"/>
    </source>
</evidence>
<feature type="transmembrane region" description="Helical" evidence="7">
    <location>
        <begin position="244"/>
        <end position="260"/>
    </location>
</feature>
<accession>E3J8N6</accession>
<dbReference type="InterPro" id="IPR020846">
    <property type="entry name" value="MFS_dom"/>
</dbReference>
<name>E3J8N6_PSEI1</name>
<keyword evidence="6 7" id="KW-0472">Membrane</keyword>
<organism evidence="9 10">
    <name type="scientific">Pseudofrankia inefficax (strain DSM 45817 / CECT 9037 / DDB 130130 / EuI1c)</name>
    <name type="common">Frankia inefficax</name>
    <dbReference type="NCBI Taxonomy" id="298654"/>
    <lineage>
        <taxon>Bacteria</taxon>
        <taxon>Bacillati</taxon>
        <taxon>Actinomycetota</taxon>
        <taxon>Actinomycetes</taxon>
        <taxon>Frankiales</taxon>
        <taxon>Frankiaceae</taxon>
        <taxon>Pseudofrankia</taxon>
    </lineage>
</organism>
<feature type="transmembrane region" description="Helical" evidence="7">
    <location>
        <begin position="309"/>
        <end position="334"/>
    </location>
</feature>
<dbReference type="EMBL" id="CP002299">
    <property type="protein sequence ID" value="ADP78479.1"/>
    <property type="molecule type" value="Genomic_DNA"/>
</dbReference>
<protein>
    <submittedName>
        <fullName evidence="9">Major facilitator superfamily MFS_1</fullName>
    </submittedName>
</protein>
<evidence type="ECO:0000256" key="1">
    <source>
        <dbReference type="ARBA" id="ARBA00004651"/>
    </source>
</evidence>
<evidence type="ECO:0000256" key="5">
    <source>
        <dbReference type="ARBA" id="ARBA00022989"/>
    </source>
</evidence>
<keyword evidence="2" id="KW-0813">Transport</keyword>
<dbReference type="HOGENOM" id="CLU_000960_28_0_11"/>
<comment type="subcellular location">
    <subcellularLocation>
        <location evidence="1">Cell membrane</location>
        <topology evidence="1">Multi-pass membrane protein</topology>
    </subcellularLocation>
</comment>
<dbReference type="Gene3D" id="1.20.1250.20">
    <property type="entry name" value="MFS general substrate transporter like domains"/>
    <property type="match status" value="1"/>
</dbReference>
<proteinExistence type="predicted"/>
<dbReference type="Pfam" id="PF07690">
    <property type="entry name" value="MFS_1"/>
    <property type="match status" value="1"/>
</dbReference>
<feature type="transmembrane region" description="Helical" evidence="7">
    <location>
        <begin position="442"/>
        <end position="459"/>
    </location>
</feature>
<dbReference type="SUPFAM" id="SSF103473">
    <property type="entry name" value="MFS general substrate transporter"/>
    <property type="match status" value="1"/>
</dbReference>
<evidence type="ECO:0000256" key="2">
    <source>
        <dbReference type="ARBA" id="ARBA00022448"/>
    </source>
</evidence>
<gene>
    <name evidence="9" type="ordered locus">FraEuI1c_0393</name>
</gene>
<feature type="transmembrane region" description="Helical" evidence="7">
    <location>
        <begin position="399"/>
        <end position="422"/>
    </location>
</feature>
<feature type="transmembrane region" description="Helical" evidence="7">
    <location>
        <begin position="121"/>
        <end position="144"/>
    </location>
</feature>
<keyword evidence="3" id="KW-1003">Cell membrane</keyword>
<dbReference type="Gene3D" id="1.20.1720.10">
    <property type="entry name" value="Multidrug resistance protein D"/>
    <property type="match status" value="1"/>
</dbReference>
<feature type="transmembrane region" description="Helical" evidence="7">
    <location>
        <begin position="206"/>
        <end position="224"/>
    </location>
</feature>
<feature type="transmembrane region" description="Helical" evidence="7">
    <location>
        <begin position="471"/>
        <end position="493"/>
    </location>
</feature>
<dbReference type="GO" id="GO:0005886">
    <property type="term" value="C:plasma membrane"/>
    <property type="evidence" value="ECO:0007669"/>
    <property type="project" value="UniProtKB-SubCell"/>
</dbReference>
<evidence type="ECO:0000256" key="6">
    <source>
        <dbReference type="ARBA" id="ARBA00023136"/>
    </source>
</evidence>
<dbReference type="InParanoid" id="E3J8N6"/>
<dbReference type="KEGG" id="fri:FraEuI1c_0393"/>
<dbReference type="PROSITE" id="PS50850">
    <property type="entry name" value="MFS"/>
    <property type="match status" value="1"/>
</dbReference>
<feature type="transmembrane region" description="Helical" evidence="7">
    <location>
        <begin position="150"/>
        <end position="170"/>
    </location>
</feature>
<keyword evidence="4 7" id="KW-0812">Transmembrane</keyword>
<feature type="transmembrane region" description="Helical" evidence="7">
    <location>
        <begin position="376"/>
        <end position="393"/>
    </location>
</feature>
<evidence type="ECO:0000313" key="10">
    <source>
        <dbReference type="Proteomes" id="UP000002484"/>
    </source>
</evidence>
<evidence type="ECO:0000313" key="9">
    <source>
        <dbReference type="EMBL" id="ADP78479.1"/>
    </source>
</evidence>
<feature type="transmembrane region" description="Helical" evidence="7">
    <location>
        <begin position="340"/>
        <end position="364"/>
    </location>
</feature>
<feature type="transmembrane region" description="Helical" evidence="7">
    <location>
        <begin position="177"/>
        <end position="200"/>
    </location>
</feature>
<dbReference type="PANTHER" id="PTHR42718:SF46">
    <property type="entry name" value="BLR6921 PROTEIN"/>
    <property type="match status" value="1"/>
</dbReference>
<feature type="domain" description="Major facilitator superfamily (MFS) profile" evidence="8">
    <location>
        <begin position="51"/>
        <end position="498"/>
    </location>
</feature>
<keyword evidence="5 7" id="KW-1133">Transmembrane helix</keyword>
<keyword evidence="10" id="KW-1185">Reference proteome</keyword>
<evidence type="ECO:0000256" key="7">
    <source>
        <dbReference type="SAM" id="Phobius"/>
    </source>
</evidence>
<dbReference type="STRING" id="298654.FraEuI1c_0393"/>
<dbReference type="eggNOG" id="COG2814">
    <property type="taxonomic scope" value="Bacteria"/>
</dbReference>
<feature type="transmembrane region" description="Helical" evidence="7">
    <location>
        <begin position="53"/>
        <end position="73"/>
    </location>
</feature>
<evidence type="ECO:0000256" key="3">
    <source>
        <dbReference type="ARBA" id="ARBA00022475"/>
    </source>
</evidence>
<feature type="transmembrane region" description="Helical" evidence="7">
    <location>
        <begin position="89"/>
        <end position="109"/>
    </location>
</feature>
<feature type="transmembrane region" description="Helical" evidence="7">
    <location>
        <begin position="272"/>
        <end position="289"/>
    </location>
</feature>
<dbReference type="Proteomes" id="UP000002484">
    <property type="component" value="Chromosome"/>
</dbReference>
<reference evidence="9 10" key="1">
    <citation type="submission" date="2010-10" db="EMBL/GenBank/DDBJ databases">
        <title>Complete sequence of Frankia sp. EuI1c.</title>
        <authorList>
            <consortium name="US DOE Joint Genome Institute"/>
            <person name="Lucas S."/>
            <person name="Copeland A."/>
            <person name="Lapidus A."/>
            <person name="Cheng J.-F."/>
            <person name="Bruce D."/>
            <person name="Goodwin L."/>
            <person name="Pitluck S."/>
            <person name="Chertkov O."/>
            <person name="Detter J.C."/>
            <person name="Han C."/>
            <person name="Tapia R."/>
            <person name="Land M."/>
            <person name="Hauser L."/>
            <person name="Jeffries C."/>
            <person name="Kyrpides N."/>
            <person name="Ivanova N."/>
            <person name="Mikhailova N."/>
            <person name="Beauchemin N."/>
            <person name="Sen A."/>
            <person name="Sur S.A."/>
            <person name="Gtari M."/>
            <person name="Wall L."/>
            <person name="Tisa L."/>
            <person name="Woyke T."/>
        </authorList>
    </citation>
    <scope>NUCLEOTIDE SEQUENCE [LARGE SCALE GENOMIC DNA]</scope>
    <source>
        <strain evidence="10">DSM 45817 / CECT 9037 / EuI1c</strain>
    </source>
</reference>
<dbReference type="InterPro" id="IPR036259">
    <property type="entry name" value="MFS_trans_sf"/>
</dbReference>
<dbReference type="AlphaFoldDB" id="E3J8N6"/>
<sequence>MVVESRVAVSTASASTVTRAEAMESRAVDPSVMESSAGAAAGRTARFGASAQYALLAGPLLTMLDSSIVNVAVEPISRQTHTSLPTVQWIISGYLLALGAGLALTSYLARRFGTIPAYTGFLAAFTVTSALCAAAPGTGVLIAARVLQGLAGAPLVPLAMSMLLGGSGGAKSRMSPAAGILLFLGPALGPSLGGLLLGAVSGGDGWRVLFLINVPIGALAIAAARRLPAGVSPPPQPAARPDPVGLLLLVAGLVGVLYGVDRITRGSWTPPMTWGPVIGGVVVLVLYTLRSRSVEHPALDLSILRDRSVALAFTLCGTASVAAWSIVFVVPVFLESAQGHSALMTGVALLPQGIVTGLSTLAGASAGEKIGVRPTVLGGFALLVVASAGLFVLGDQTPLWLTALILAARAGAVGLTITPLVLVATEPLRPEQQADANTAFNVVQRILGSFGIGLVATLFTRRSAHAGAVPALHTVALVITVLAGLSTFAAFYLPRPRRSGDVSPVALH</sequence>